<protein>
    <submittedName>
        <fullName evidence="1">Uncharacterized protein</fullName>
    </submittedName>
</protein>
<dbReference type="EMBL" id="JBHRTN010000004">
    <property type="protein sequence ID" value="MFC3124292.1"/>
    <property type="molecule type" value="Genomic_DNA"/>
</dbReference>
<keyword evidence="2" id="KW-1185">Reference proteome</keyword>
<dbReference type="RefSeq" id="WP_379594702.1">
    <property type="nucleotide sequence ID" value="NZ_JBHRTN010000004.1"/>
</dbReference>
<evidence type="ECO:0000313" key="1">
    <source>
        <dbReference type="EMBL" id="MFC3124292.1"/>
    </source>
</evidence>
<comment type="caution">
    <text evidence="1">The sequence shown here is derived from an EMBL/GenBank/DDBJ whole genome shotgun (WGS) entry which is preliminary data.</text>
</comment>
<dbReference type="Proteomes" id="UP001595593">
    <property type="component" value="Unassembled WGS sequence"/>
</dbReference>
<proteinExistence type="predicted"/>
<reference evidence="2" key="1">
    <citation type="journal article" date="2019" name="Int. J. Syst. Evol. Microbiol.">
        <title>The Global Catalogue of Microorganisms (GCM) 10K type strain sequencing project: providing services to taxonomists for standard genome sequencing and annotation.</title>
        <authorList>
            <consortium name="The Broad Institute Genomics Platform"/>
            <consortium name="The Broad Institute Genome Sequencing Center for Infectious Disease"/>
            <person name="Wu L."/>
            <person name="Ma J."/>
        </authorList>
    </citation>
    <scope>NUCLEOTIDE SEQUENCE [LARGE SCALE GENOMIC DNA]</scope>
    <source>
        <strain evidence="2">KCTC 52094</strain>
    </source>
</reference>
<evidence type="ECO:0000313" key="2">
    <source>
        <dbReference type="Proteomes" id="UP001595593"/>
    </source>
</evidence>
<accession>A0ABV7FV88</accession>
<organism evidence="1 2">
    <name type="scientific">Teichococcus globiformis</name>
    <dbReference type="NCBI Taxonomy" id="2307229"/>
    <lineage>
        <taxon>Bacteria</taxon>
        <taxon>Pseudomonadati</taxon>
        <taxon>Pseudomonadota</taxon>
        <taxon>Alphaproteobacteria</taxon>
        <taxon>Acetobacterales</taxon>
        <taxon>Roseomonadaceae</taxon>
        <taxon>Roseomonas</taxon>
    </lineage>
</organism>
<sequence length="113" mass="12238">MPEDWTTIDDPADLRLGAVMPAWFAGRMMADEWVFALLLSGGQTVLIRRIDAVHVSPAGTVLLDVDLLEGDEVPRFLRRDALSQPVLAAPTGRVRATVNLAHLAMAYEVAEGG</sequence>
<name>A0ABV7FV88_9PROT</name>
<gene>
    <name evidence="1" type="ORF">ACFOD4_04395</name>
</gene>